<accession>A0A7V8NW87</accession>
<keyword evidence="3" id="KW-0963">Cytoplasm</keyword>
<evidence type="ECO:0000256" key="9">
    <source>
        <dbReference type="ARBA" id="ARBA00023316"/>
    </source>
</evidence>
<reference evidence="17" key="1">
    <citation type="submission" date="2020-06" db="EMBL/GenBank/DDBJ databases">
        <title>Legume-microbial interactions unlock mineral nutrients during tropical forest succession.</title>
        <authorList>
            <person name="Epihov D.Z."/>
        </authorList>
    </citation>
    <scope>NUCLEOTIDE SEQUENCE [LARGE SCALE GENOMIC DNA]</scope>
    <source>
        <strain evidence="17">Pan2503</strain>
    </source>
</reference>
<keyword evidence="7" id="KW-0573">Peptidoglycan synthesis</keyword>
<evidence type="ECO:0000256" key="4">
    <source>
        <dbReference type="ARBA" id="ARBA00022618"/>
    </source>
</evidence>
<dbReference type="GO" id="GO:0008360">
    <property type="term" value="P:regulation of cell shape"/>
    <property type="evidence" value="ECO:0007669"/>
    <property type="project" value="UniProtKB-KW"/>
</dbReference>
<keyword evidence="6" id="KW-0133">Cell shape</keyword>
<name>A0A7V8NW87_9BACT</name>
<evidence type="ECO:0000256" key="11">
    <source>
        <dbReference type="ARBA" id="ARBA00039108"/>
    </source>
</evidence>
<dbReference type="InterPro" id="IPR013792">
    <property type="entry name" value="RNA3'P_cycl/enolpyr_Trfase_a/b"/>
</dbReference>
<evidence type="ECO:0000259" key="16">
    <source>
        <dbReference type="Pfam" id="PF00275"/>
    </source>
</evidence>
<sequence>MDKFLIKGGKALRGSVAVSGAKNSALPVMAAALLTSDKVVVRNVPRVRDLVTMSKLLAFMDAKVTVAAVPASVYEIEAPRLNHAEAPYELVKTMRASILTLGPLMARAGVARVSLPGGCAIGARPVDLHLKALEQMGAEIATSHGYIEAKVHGNS</sequence>
<evidence type="ECO:0000313" key="18">
    <source>
        <dbReference type="Proteomes" id="UP000567293"/>
    </source>
</evidence>
<dbReference type="GO" id="GO:0051301">
    <property type="term" value="P:cell division"/>
    <property type="evidence" value="ECO:0007669"/>
    <property type="project" value="UniProtKB-KW"/>
</dbReference>
<dbReference type="GO" id="GO:0005737">
    <property type="term" value="C:cytoplasm"/>
    <property type="evidence" value="ECO:0007669"/>
    <property type="project" value="UniProtKB-SubCell"/>
</dbReference>
<evidence type="ECO:0000256" key="1">
    <source>
        <dbReference type="ARBA" id="ARBA00004496"/>
    </source>
</evidence>
<dbReference type="InterPro" id="IPR050068">
    <property type="entry name" value="MurA_subfamily"/>
</dbReference>
<keyword evidence="9" id="KW-0961">Cell wall biogenesis/degradation</keyword>
<feature type="domain" description="Enolpyruvate transferase" evidence="16">
    <location>
        <begin position="7"/>
        <end position="152"/>
    </location>
</feature>
<dbReference type="PANTHER" id="PTHR43783">
    <property type="entry name" value="UDP-N-ACETYLGLUCOSAMINE 1-CARBOXYVINYLTRANSFERASE"/>
    <property type="match status" value="1"/>
</dbReference>
<evidence type="ECO:0000256" key="5">
    <source>
        <dbReference type="ARBA" id="ARBA00022679"/>
    </source>
</evidence>
<dbReference type="EMBL" id="JACDQQ010002579">
    <property type="protein sequence ID" value="MBA0088587.1"/>
    <property type="molecule type" value="Genomic_DNA"/>
</dbReference>
<comment type="similarity">
    <text evidence="10">Belongs to the EPSP synthase family. MurA subfamily.</text>
</comment>
<evidence type="ECO:0000256" key="6">
    <source>
        <dbReference type="ARBA" id="ARBA00022960"/>
    </source>
</evidence>
<dbReference type="EC" id="2.5.1.7" evidence="11"/>
<dbReference type="Gene3D" id="3.65.10.10">
    <property type="entry name" value="Enolpyruvate transferase domain"/>
    <property type="match status" value="2"/>
</dbReference>
<evidence type="ECO:0000256" key="8">
    <source>
        <dbReference type="ARBA" id="ARBA00023306"/>
    </source>
</evidence>
<dbReference type="GO" id="GO:0071555">
    <property type="term" value="P:cell wall organization"/>
    <property type="evidence" value="ECO:0007669"/>
    <property type="project" value="UniProtKB-KW"/>
</dbReference>
<dbReference type="PANTHER" id="PTHR43783:SF1">
    <property type="entry name" value="UDP-N-ACETYLGLUCOSAMINE 1-CARBOXYVINYLTRANSFERASE"/>
    <property type="match status" value="1"/>
</dbReference>
<organism evidence="17 18">
    <name type="scientific">Candidatus Acidiferrum panamense</name>
    <dbReference type="NCBI Taxonomy" id="2741543"/>
    <lineage>
        <taxon>Bacteria</taxon>
        <taxon>Pseudomonadati</taxon>
        <taxon>Acidobacteriota</taxon>
        <taxon>Terriglobia</taxon>
        <taxon>Candidatus Acidiferrales</taxon>
        <taxon>Candidatus Acidiferrum</taxon>
    </lineage>
</organism>
<comment type="pathway">
    <text evidence="2">Cell wall biogenesis; peptidoglycan biosynthesis.</text>
</comment>
<dbReference type="GO" id="GO:0008760">
    <property type="term" value="F:UDP-N-acetylglucosamine 1-carboxyvinyltransferase activity"/>
    <property type="evidence" value="ECO:0007669"/>
    <property type="project" value="UniProtKB-EC"/>
</dbReference>
<protein>
    <recommendedName>
        <fullName evidence="12">UDP-N-acetylglucosamine 1-carboxyvinyltransferase</fullName>
        <ecNumber evidence="11">2.5.1.7</ecNumber>
    </recommendedName>
    <alternativeName>
        <fullName evidence="13">Enoylpyruvate transferase</fullName>
    </alternativeName>
    <alternativeName>
        <fullName evidence="14">UDP-N-acetylglucosamine enolpyruvyl transferase</fullName>
    </alternativeName>
</protein>
<keyword evidence="5" id="KW-0808">Transferase</keyword>
<dbReference type="SUPFAM" id="SSF55205">
    <property type="entry name" value="EPT/RTPC-like"/>
    <property type="match status" value="1"/>
</dbReference>
<comment type="catalytic activity">
    <reaction evidence="15">
        <text>phosphoenolpyruvate + UDP-N-acetyl-alpha-D-glucosamine = UDP-N-acetyl-3-O-(1-carboxyvinyl)-alpha-D-glucosamine + phosphate</text>
        <dbReference type="Rhea" id="RHEA:18681"/>
        <dbReference type="ChEBI" id="CHEBI:43474"/>
        <dbReference type="ChEBI" id="CHEBI:57705"/>
        <dbReference type="ChEBI" id="CHEBI:58702"/>
        <dbReference type="ChEBI" id="CHEBI:68483"/>
        <dbReference type="EC" id="2.5.1.7"/>
    </reaction>
</comment>
<dbReference type="Proteomes" id="UP000567293">
    <property type="component" value="Unassembled WGS sequence"/>
</dbReference>
<evidence type="ECO:0000256" key="3">
    <source>
        <dbReference type="ARBA" id="ARBA00022490"/>
    </source>
</evidence>
<keyword evidence="8" id="KW-0131">Cell cycle</keyword>
<keyword evidence="4" id="KW-0132">Cell division</keyword>
<evidence type="ECO:0000256" key="14">
    <source>
        <dbReference type="ARBA" id="ARBA00042842"/>
    </source>
</evidence>
<evidence type="ECO:0000256" key="12">
    <source>
        <dbReference type="ARBA" id="ARBA00039754"/>
    </source>
</evidence>
<comment type="subcellular location">
    <subcellularLocation>
        <location evidence="1">Cytoplasm</location>
    </subcellularLocation>
</comment>
<comment type="caution">
    <text evidence="17">The sequence shown here is derived from an EMBL/GenBank/DDBJ whole genome shotgun (WGS) entry which is preliminary data.</text>
</comment>
<dbReference type="InterPro" id="IPR001986">
    <property type="entry name" value="Enolpyruvate_Tfrase_dom"/>
</dbReference>
<evidence type="ECO:0000256" key="7">
    <source>
        <dbReference type="ARBA" id="ARBA00022984"/>
    </source>
</evidence>
<evidence type="ECO:0000256" key="15">
    <source>
        <dbReference type="ARBA" id="ARBA00047527"/>
    </source>
</evidence>
<evidence type="ECO:0000313" key="17">
    <source>
        <dbReference type="EMBL" id="MBA0088587.1"/>
    </source>
</evidence>
<dbReference type="InterPro" id="IPR036968">
    <property type="entry name" value="Enolpyruvate_Tfrase_sf"/>
</dbReference>
<gene>
    <name evidence="17" type="ORF">HRJ53_26670</name>
</gene>
<dbReference type="AlphaFoldDB" id="A0A7V8NW87"/>
<evidence type="ECO:0000256" key="13">
    <source>
        <dbReference type="ARBA" id="ARBA00042443"/>
    </source>
</evidence>
<dbReference type="Pfam" id="PF00275">
    <property type="entry name" value="EPSP_synthase"/>
    <property type="match status" value="1"/>
</dbReference>
<keyword evidence="18" id="KW-1185">Reference proteome</keyword>
<dbReference type="GO" id="GO:0009252">
    <property type="term" value="P:peptidoglycan biosynthetic process"/>
    <property type="evidence" value="ECO:0007669"/>
    <property type="project" value="UniProtKB-KW"/>
</dbReference>
<evidence type="ECO:0000256" key="10">
    <source>
        <dbReference type="ARBA" id="ARBA00038367"/>
    </source>
</evidence>
<evidence type="ECO:0000256" key="2">
    <source>
        <dbReference type="ARBA" id="ARBA00004752"/>
    </source>
</evidence>
<proteinExistence type="inferred from homology"/>